<accession>A0A0G0YSD0</accession>
<keyword evidence="4" id="KW-0479">Metal-binding</keyword>
<dbReference type="Proteomes" id="UP000034516">
    <property type="component" value="Unassembled WGS sequence"/>
</dbReference>
<dbReference type="PANTHER" id="PTHR33571:SF12">
    <property type="entry name" value="BSL3053 PROTEIN"/>
    <property type="match status" value="1"/>
</dbReference>
<dbReference type="GO" id="GO:0005524">
    <property type="term" value="F:ATP binding"/>
    <property type="evidence" value="ECO:0007669"/>
    <property type="project" value="UniProtKB-KW"/>
</dbReference>
<dbReference type="AlphaFoldDB" id="A0A0G0YSD0"/>
<dbReference type="InterPro" id="IPR052038">
    <property type="entry name" value="Type-VII_TA_antitoxin"/>
</dbReference>
<dbReference type="Gene3D" id="3.30.460.10">
    <property type="entry name" value="Beta Polymerase, domain 2"/>
    <property type="match status" value="1"/>
</dbReference>
<gene>
    <name evidence="9" type="ORF">UV02_C0068G0002</name>
</gene>
<comment type="caution">
    <text evidence="9">The sequence shown here is derived from an EMBL/GenBank/DDBJ whole genome shotgun (WGS) entry which is preliminary data.</text>
</comment>
<evidence type="ECO:0000256" key="1">
    <source>
        <dbReference type="ARBA" id="ARBA00001946"/>
    </source>
</evidence>
<dbReference type="CDD" id="cd05403">
    <property type="entry name" value="NT_KNTase_like"/>
    <property type="match status" value="1"/>
</dbReference>
<evidence type="ECO:0000256" key="6">
    <source>
        <dbReference type="ARBA" id="ARBA00022840"/>
    </source>
</evidence>
<keyword evidence="5" id="KW-0547">Nucleotide-binding</keyword>
<dbReference type="GO" id="GO:0046872">
    <property type="term" value="F:metal ion binding"/>
    <property type="evidence" value="ECO:0007669"/>
    <property type="project" value="UniProtKB-KW"/>
</dbReference>
<evidence type="ECO:0000256" key="7">
    <source>
        <dbReference type="ARBA" id="ARBA00022842"/>
    </source>
</evidence>
<evidence type="ECO:0000313" key="9">
    <source>
        <dbReference type="EMBL" id="KKS39519.1"/>
    </source>
</evidence>
<proteinExistence type="predicted"/>
<keyword evidence="2" id="KW-0808">Transferase</keyword>
<evidence type="ECO:0000313" key="10">
    <source>
        <dbReference type="Proteomes" id="UP000034516"/>
    </source>
</evidence>
<protein>
    <submittedName>
        <fullName evidence="9">Polymerase beta domain protein region protein</fullName>
    </submittedName>
</protein>
<evidence type="ECO:0000256" key="2">
    <source>
        <dbReference type="ARBA" id="ARBA00022679"/>
    </source>
</evidence>
<comment type="cofactor">
    <cofactor evidence="1">
        <name>Mg(2+)</name>
        <dbReference type="ChEBI" id="CHEBI:18420"/>
    </cofactor>
</comment>
<sequence length="100" mass="11542">MDKFEIKENIRESLKKNPYLDKIKKVSLFGSYLHGAAKDDSDVDLLVEFSDGVSFFDLLDIEHSIGKDLGKKVDLVTPDALSKYFRTDILQQAEKIYERR</sequence>
<evidence type="ECO:0000256" key="3">
    <source>
        <dbReference type="ARBA" id="ARBA00022695"/>
    </source>
</evidence>
<evidence type="ECO:0000256" key="4">
    <source>
        <dbReference type="ARBA" id="ARBA00022723"/>
    </source>
</evidence>
<keyword evidence="6" id="KW-0067">ATP-binding</keyword>
<dbReference type="SUPFAM" id="SSF81301">
    <property type="entry name" value="Nucleotidyltransferase"/>
    <property type="match status" value="1"/>
</dbReference>
<organism evidence="9 10">
    <name type="scientific">Candidatus Kuenenbacteria bacterium GW2011_GWA2_42_15</name>
    <dbReference type="NCBI Taxonomy" id="1618677"/>
    <lineage>
        <taxon>Bacteria</taxon>
        <taxon>Candidatus Kueneniibacteriota</taxon>
    </lineage>
</organism>
<keyword evidence="3" id="KW-0548">Nucleotidyltransferase</keyword>
<reference evidence="9 10" key="1">
    <citation type="journal article" date="2015" name="Nature">
        <title>rRNA introns, odd ribosomes, and small enigmatic genomes across a large radiation of phyla.</title>
        <authorList>
            <person name="Brown C.T."/>
            <person name="Hug L.A."/>
            <person name="Thomas B.C."/>
            <person name="Sharon I."/>
            <person name="Castelle C.J."/>
            <person name="Singh A."/>
            <person name="Wilkins M.J."/>
            <person name="Williams K.H."/>
            <person name="Banfield J.F."/>
        </authorList>
    </citation>
    <scope>NUCLEOTIDE SEQUENCE [LARGE SCALE GENOMIC DNA]</scope>
</reference>
<evidence type="ECO:0000256" key="5">
    <source>
        <dbReference type="ARBA" id="ARBA00022741"/>
    </source>
</evidence>
<feature type="domain" description="Polymerase beta nucleotidyltransferase" evidence="8">
    <location>
        <begin position="8"/>
        <end position="99"/>
    </location>
</feature>
<dbReference type="PANTHER" id="PTHR33571">
    <property type="entry name" value="SSL8005 PROTEIN"/>
    <property type="match status" value="1"/>
</dbReference>
<keyword evidence="7" id="KW-0460">Magnesium</keyword>
<name>A0A0G0YSD0_9BACT</name>
<evidence type="ECO:0000259" key="8">
    <source>
        <dbReference type="Pfam" id="PF18765"/>
    </source>
</evidence>
<dbReference type="GO" id="GO:0016779">
    <property type="term" value="F:nucleotidyltransferase activity"/>
    <property type="evidence" value="ECO:0007669"/>
    <property type="project" value="UniProtKB-KW"/>
</dbReference>
<dbReference type="EMBL" id="LCCW01000068">
    <property type="protein sequence ID" value="KKS39519.1"/>
    <property type="molecule type" value="Genomic_DNA"/>
</dbReference>
<dbReference type="InterPro" id="IPR043519">
    <property type="entry name" value="NT_sf"/>
</dbReference>
<dbReference type="PATRIC" id="fig|1618677.3.peg.960"/>
<dbReference type="Pfam" id="PF18765">
    <property type="entry name" value="Polbeta"/>
    <property type="match status" value="1"/>
</dbReference>
<dbReference type="InterPro" id="IPR041633">
    <property type="entry name" value="Polbeta"/>
</dbReference>